<evidence type="ECO:0000313" key="8">
    <source>
        <dbReference type="Proteomes" id="UP000434957"/>
    </source>
</evidence>
<dbReference type="GO" id="GO:0032977">
    <property type="term" value="F:membrane insertase activity"/>
    <property type="evidence" value="ECO:0007669"/>
    <property type="project" value="InterPro"/>
</dbReference>
<feature type="region of interest" description="Disordered" evidence="5">
    <location>
        <begin position="152"/>
        <end position="218"/>
    </location>
</feature>
<reference evidence="7 8" key="1">
    <citation type="submission" date="2018-08" db="EMBL/GenBank/DDBJ databases">
        <title>Genomic investigation of the strawberry pathogen Phytophthora fragariae indicates pathogenicity is determined by transcriptional variation in three key races.</title>
        <authorList>
            <person name="Adams T.M."/>
            <person name="Armitage A.D."/>
            <person name="Sobczyk M.K."/>
            <person name="Bates H.J."/>
            <person name="Dunwell J.M."/>
            <person name="Nellist C.F."/>
            <person name="Harrison R.J."/>
        </authorList>
    </citation>
    <scope>NUCLEOTIDE SEQUENCE [LARGE SCALE GENOMIC DNA]</scope>
    <source>
        <strain evidence="7 8">SCRP333</strain>
    </source>
</reference>
<comment type="subcellular location">
    <subcellularLocation>
        <location evidence="1">Membrane</location>
        <topology evidence="1">Multi-pass membrane protein</topology>
    </subcellularLocation>
</comment>
<proteinExistence type="predicted"/>
<evidence type="ECO:0000256" key="2">
    <source>
        <dbReference type="ARBA" id="ARBA00022692"/>
    </source>
</evidence>
<comment type="caution">
    <text evidence="7">The sequence shown here is derived from an EMBL/GenBank/DDBJ whole genome shotgun (WGS) entry which is preliminary data.</text>
</comment>
<keyword evidence="4 6" id="KW-0472">Membrane</keyword>
<gene>
    <name evidence="7" type="ORF">PR003_g13477</name>
</gene>
<dbReference type="GO" id="GO:0005743">
    <property type="term" value="C:mitochondrial inner membrane"/>
    <property type="evidence" value="ECO:0007669"/>
    <property type="project" value="TreeGrafter"/>
</dbReference>
<feature type="transmembrane region" description="Helical" evidence="6">
    <location>
        <begin position="34"/>
        <end position="55"/>
    </location>
</feature>
<dbReference type="PANTHER" id="PTHR12428">
    <property type="entry name" value="OXA1"/>
    <property type="match status" value="1"/>
</dbReference>
<protein>
    <submittedName>
        <fullName evidence="7">Uncharacterized protein</fullName>
    </submittedName>
</protein>
<evidence type="ECO:0000256" key="3">
    <source>
        <dbReference type="ARBA" id="ARBA00022989"/>
    </source>
</evidence>
<keyword evidence="2 6" id="KW-0812">Transmembrane</keyword>
<organism evidence="7 8">
    <name type="scientific">Phytophthora rubi</name>
    <dbReference type="NCBI Taxonomy" id="129364"/>
    <lineage>
        <taxon>Eukaryota</taxon>
        <taxon>Sar</taxon>
        <taxon>Stramenopiles</taxon>
        <taxon>Oomycota</taxon>
        <taxon>Peronosporomycetes</taxon>
        <taxon>Peronosporales</taxon>
        <taxon>Peronosporaceae</taxon>
        <taxon>Phytophthora</taxon>
    </lineage>
</organism>
<dbReference type="Proteomes" id="UP000434957">
    <property type="component" value="Unassembled WGS sequence"/>
</dbReference>
<evidence type="ECO:0000256" key="4">
    <source>
        <dbReference type="ARBA" id="ARBA00023136"/>
    </source>
</evidence>
<dbReference type="AlphaFoldDB" id="A0A6A4F8S3"/>
<evidence type="ECO:0000256" key="5">
    <source>
        <dbReference type="SAM" id="MobiDB-lite"/>
    </source>
</evidence>
<dbReference type="InterPro" id="IPR001708">
    <property type="entry name" value="YidC/ALB3/OXA1/COX18"/>
</dbReference>
<dbReference type="PANTHER" id="PTHR12428:SF65">
    <property type="entry name" value="CYTOCHROME C OXIDASE ASSEMBLY PROTEIN COX18, MITOCHONDRIAL"/>
    <property type="match status" value="1"/>
</dbReference>
<feature type="compositionally biased region" description="Polar residues" evidence="5">
    <location>
        <begin position="189"/>
        <end position="198"/>
    </location>
</feature>
<accession>A0A6A4F8S3</accession>
<keyword evidence="3 6" id="KW-1133">Transmembrane helix</keyword>
<name>A0A6A4F8S3_9STRA</name>
<evidence type="ECO:0000256" key="6">
    <source>
        <dbReference type="SAM" id="Phobius"/>
    </source>
</evidence>
<feature type="region of interest" description="Disordered" evidence="5">
    <location>
        <begin position="117"/>
        <end position="137"/>
    </location>
</feature>
<dbReference type="GO" id="GO:0032979">
    <property type="term" value="P:protein insertion into mitochondrial inner membrane from matrix"/>
    <property type="evidence" value="ECO:0007669"/>
    <property type="project" value="TreeGrafter"/>
</dbReference>
<feature type="compositionally biased region" description="Basic and acidic residues" evidence="5">
    <location>
        <begin position="209"/>
        <end position="218"/>
    </location>
</feature>
<dbReference type="EMBL" id="QXFT01000852">
    <property type="protein sequence ID" value="KAE9334535.1"/>
    <property type="molecule type" value="Genomic_DNA"/>
</dbReference>
<sequence>MHSQVLNVSFSAWVILQGVQSVLEAVHTTTGLPWWATLMFSGMTVRAAILPFYVFHIQAMQRLMQARPDFSKLYSTYKYARTCTVVGGSPDHQPASDERTDRSDWTERAQRLVTAEAEGHVQKDLAPNEVTVGRKRRLTGNGRLAYLQNTNGVWRTTADKPRQSSVENLPRRARAADDESAESAEYSLAQHQRTTSPSEHGRQPGRRHGAQDPHRRAA</sequence>
<evidence type="ECO:0000256" key="1">
    <source>
        <dbReference type="ARBA" id="ARBA00004141"/>
    </source>
</evidence>
<evidence type="ECO:0000313" key="7">
    <source>
        <dbReference type="EMBL" id="KAE9334535.1"/>
    </source>
</evidence>
<keyword evidence="8" id="KW-1185">Reference proteome</keyword>